<keyword evidence="2" id="KW-0732">Signal</keyword>
<dbReference type="Pfam" id="PF12146">
    <property type="entry name" value="Hydrolase_4"/>
    <property type="match status" value="1"/>
</dbReference>
<dbReference type="GO" id="GO:0052689">
    <property type="term" value="F:carboxylic ester hydrolase activity"/>
    <property type="evidence" value="ECO:0007669"/>
    <property type="project" value="TreeGrafter"/>
</dbReference>
<dbReference type="InterPro" id="IPR053145">
    <property type="entry name" value="AB_hydrolase_Est10"/>
</dbReference>
<gene>
    <name evidence="4" type="ORF">E4582_13575</name>
</gene>
<dbReference type="PANTHER" id="PTHR43265">
    <property type="entry name" value="ESTERASE ESTD"/>
    <property type="match status" value="1"/>
</dbReference>
<sequence>MRHARRVVPLLLLVALLGGCGRDDAAAADAPLPPELACQAGAWRLPDGQAMALTPATGGMRYRTMDGRSGLFAVADRGPDGTYRARTGWRAQGGFDARAVFDDCAAGRLDFRHAQGPDGEARRLALDIRETRFASGDLDLQGRLLMPAGARAPLPLAVLVHGSEPYSAIVHQPLQYLLPAQGIAVFVYDKRGTGGSTGRYSQDFHALAGDAVAALAEARRLAPGAFAHAGFVGGSQGGWIGPLAASRSDADYVVALYGLADGALAEDREQVLDGLRARGHGDDVLAQAREVTDATGQLMASGFTRGFDALRDVRRRYGDVPWFAELEGEFTGELVRIPGWLPHWLVRRIAMRRDVATSWDYEPLPVLEALRIPQLWVIAAQDEEAPNAETLRRIAHLQRRGQPVDLALFPRTDHGILEFEEVDGERTPLRHPPGYFPLLAEWIAGTAVDASADHGTATITPRSGATQVDQARNGLQPAPHPRPVGEIGIAEQ</sequence>
<dbReference type="Proteomes" id="UP000298681">
    <property type="component" value="Unassembled WGS sequence"/>
</dbReference>
<feature type="domain" description="Serine aminopeptidase S33" evidence="3">
    <location>
        <begin position="157"/>
        <end position="250"/>
    </location>
</feature>
<reference evidence="4 5" key="1">
    <citation type="submission" date="2019-01" db="EMBL/GenBank/DDBJ databases">
        <authorList>
            <person name="Zhang S."/>
        </authorList>
    </citation>
    <scope>NUCLEOTIDE SEQUENCE [LARGE SCALE GENOMIC DNA]</scope>
    <source>
        <strain evidence="4 5">1626</strain>
    </source>
</reference>
<dbReference type="PROSITE" id="PS51257">
    <property type="entry name" value="PROKAR_LIPOPROTEIN"/>
    <property type="match status" value="1"/>
</dbReference>
<dbReference type="InterPro" id="IPR029058">
    <property type="entry name" value="AB_hydrolase_fold"/>
</dbReference>
<dbReference type="EMBL" id="SPUH01000002">
    <property type="protein sequence ID" value="TKS53205.1"/>
    <property type="molecule type" value="Genomic_DNA"/>
</dbReference>
<proteinExistence type="predicted"/>
<dbReference type="Gene3D" id="3.40.50.1820">
    <property type="entry name" value="alpha/beta hydrolase"/>
    <property type="match status" value="1"/>
</dbReference>
<evidence type="ECO:0000256" key="1">
    <source>
        <dbReference type="SAM" id="MobiDB-lite"/>
    </source>
</evidence>
<feature type="compositionally biased region" description="Polar residues" evidence="1">
    <location>
        <begin position="458"/>
        <end position="470"/>
    </location>
</feature>
<evidence type="ECO:0000256" key="2">
    <source>
        <dbReference type="SAM" id="SignalP"/>
    </source>
</evidence>
<evidence type="ECO:0000313" key="5">
    <source>
        <dbReference type="Proteomes" id="UP000298681"/>
    </source>
</evidence>
<keyword evidence="5" id="KW-1185">Reference proteome</keyword>
<feature type="signal peptide" evidence="2">
    <location>
        <begin position="1"/>
        <end position="25"/>
    </location>
</feature>
<protein>
    <submittedName>
        <fullName evidence="4">Acetylxylan esterase</fullName>
    </submittedName>
</protein>
<dbReference type="InterPro" id="IPR022742">
    <property type="entry name" value="Hydrolase_4"/>
</dbReference>
<dbReference type="PANTHER" id="PTHR43265:SF1">
    <property type="entry name" value="ESTERASE ESTD"/>
    <property type="match status" value="1"/>
</dbReference>
<dbReference type="OrthoDB" id="1412847at2"/>
<feature type="chain" id="PRO_5043927036" evidence="2">
    <location>
        <begin position="26"/>
        <end position="492"/>
    </location>
</feature>
<dbReference type="RefSeq" id="WP_134675324.1">
    <property type="nucleotide sequence ID" value="NZ_CP039383.2"/>
</dbReference>
<evidence type="ECO:0000313" key="4">
    <source>
        <dbReference type="EMBL" id="TKS53205.1"/>
    </source>
</evidence>
<dbReference type="SUPFAM" id="SSF53474">
    <property type="entry name" value="alpha/beta-Hydrolases"/>
    <property type="match status" value="1"/>
</dbReference>
<organism evidence="4 5">
    <name type="scientific">Luteimonas yindakuii</name>
    <dbReference type="NCBI Taxonomy" id="2565782"/>
    <lineage>
        <taxon>Bacteria</taxon>
        <taxon>Pseudomonadati</taxon>
        <taxon>Pseudomonadota</taxon>
        <taxon>Gammaproteobacteria</taxon>
        <taxon>Lysobacterales</taxon>
        <taxon>Lysobacteraceae</taxon>
        <taxon>Luteimonas</taxon>
    </lineage>
</organism>
<name>A0A4Z1R3T7_9GAMM</name>
<evidence type="ECO:0000259" key="3">
    <source>
        <dbReference type="Pfam" id="PF12146"/>
    </source>
</evidence>
<accession>A0A4Z1R3T7</accession>
<feature type="region of interest" description="Disordered" evidence="1">
    <location>
        <begin position="458"/>
        <end position="492"/>
    </location>
</feature>
<dbReference type="AlphaFoldDB" id="A0A4Z1R3T7"/>
<comment type="caution">
    <text evidence="4">The sequence shown here is derived from an EMBL/GenBank/DDBJ whole genome shotgun (WGS) entry which is preliminary data.</text>
</comment>